<keyword evidence="1" id="KW-0808">Transferase</keyword>
<protein>
    <submittedName>
        <fullName evidence="2">Uncharacterized protein</fullName>
    </submittedName>
</protein>
<evidence type="ECO:0000256" key="1">
    <source>
        <dbReference type="ARBA" id="ARBA00022679"/>
    </source>
</evidence>
<dbReference type="GO" id="GO:0016740">
    <property type="term" value="F:transferase activity"/>
    <property type="evidence" value="ECO:0007669"/>
    <property type="project" value="UniProtKB-KW"/>
</dbReference>
<dbReference type="Proteomes" id="UP001229421">
    <property type="component" value="Unassembled WGS sequence"/>
</dbReference>
<accession>A0AAD8P0C0</accession>
<dbReference type="Pfam" id="PF02458">
    <property type="entry name" value="Transferase"/>
    <property type="match status" value="1"/>
</dbReference>
<reference evidence="2" key="1">
    <citation type="journal article" date="2023" name="bioRxiv">
        <title>Improved chromosome-level genome assembly for marigold (Tagetes erecta).</title>
        <authorList>
            <person name="Jiang F."/>
            <person name="Yuan L."/>
            <person name="Wang S."/>
            <person name="Wang H."/>
            <person name="Xu D."/>
            <person name="Wang A."/>
            <person name="Fan W."/>
        </authorList>
    </citation>
    <scope>NUCLEOTIDE SEQUENCE</scope>
    <source>
        <strain evidence="2">WSJ</strain>
        <tissue evidence="2">Leaf</tissue>
    </source>
</reference>
<dbReference type="InterPro" id="IPR051283">
    <property type="entry name" value="Sec_Metabolite_Acyltrans"/>
</dbReference>
<comment type="caution">
    <text evidence="2">The sequence shown here is derived from an EMBL/GenBank/DDBJ whole genome shotgun (WGS) entry which is preliminary data.</text>
</comment>
<name>A0AAD8P0C0_TARER</name>
<keyword evidence="3" id="KW-1185">Reference proteome</keyword>
<proteinExistence type="predicted"/>
<gene>
    <name evidence="2" type="ORF">QVD17_16115</name>
</gene>
<dbReference type="Gene3D" id="3.30.559.10">
    <property type="entry name" value="Chloramphenicol acetyltransferase-like domain"/>
    <property type="match status" value="2"/>
</dbReference>
<dbReference type="InterPro" id="IPR023213">
    <property type="entry name" value="CAT-like_dom_sf"/>
</dbReference>
<dbReference type="AlphaFoldDB" id="A0AAD8P0C0"/>
<sequence length="449" mass="50398">MKSSAVEIISDCFIEPELVSEEAKKPIYLSPWDLAMMSTHYIQKGILYPKPKHQHFNITTFMDNLKDSLSATLTHFHPLAARLATLKQPNPPSFTIFINPENSPGARFIHAAVNLTVDDIVAPTDVPMIVHLFFDHQKAISHDGHKLPLLSVQVTELIDGIFIACSANHMVVDGSSFWHFFNSWSEVFKSKRGNEHFVSISRPPVIQRWIPSGCDSILTLPFTHEDQFIDRPNPPELRDRIFHFSSDSLSKLKSKVNLECNTTKISRLQSLSALVWRCVTRARGLPRARETSCKMAADNRMRLSPPLPETYFGNSLHSIKTTTTAGELLERSIGWVAWRLHQAVTNHSDKMIKEFVDCWLKSPLVYTSRFFDANCIHIGGSPIFDMYGNKFGLGEGSAVLSGCANKFDGKVTVYPGRDGAGSMDLEICLLPENMVALESDKEFMSVITC</sequence>
<dbReference type="PANTHER" id="PTHR31896:SF12">
    <property type="entry name" value="HXXXD-TYPE ACYL-TRANSFERASE FAMILY PROTEIN"/>
    <property type="match status" value="1"/>
</dbReference>
<dbReference type="PANTHER" id="PTHR31896">
    <property type="entry name" value="FAMILY REGULATORY PROTEIN, PUTATIVE (AFU_ORTHOLOGUE AFUA_3G14730)-RELATED"/>
    <property type="match status" value="1"/>
</dbReference>
<organism evidence="2 3">
    <name type="scientific">Tagetes erecta</name>
    <name type="common">African marigold</name>
    <dbReference type="NCBI Taxonomy" id="13708"/>
    <lineage>
        <taxon>Eukaryota</taxon>
        <taxon>Viridiplantae</taxon>
        <taxon>Streptophyta</taxon>
        <taxon>Embryophyta</taxon>
        <taxon>Tracheophyta</taxon>
        <taxon>Spermatophyta</taxon>
        <taxon>Magnoliopsida</taxon>
        <taxon>eudicotyledons</taxon>
        <taxon>Gunneridae</taxon>
        <taxon>Pentapetalae</taxon>
        <taxon>asterids</taxon>
        <taxon>campanulids</taxon>
        <taxon>Asterales</taxon>
        <taxon>Asteraceae</taxon>
        <taxon>Asteroideae</taxon>
        <taxon>Heliantheae alliance</taxon>
        <taxon>Tageteae</taxon>
        <taxon>Tagetes</taxon>
    </lineage>
</organism>
<evidence type="ECO:0000313" key="3">
    <source>
        <dbReference type="Proteomes" id="UP001229421"/>
    </source>
</evidence>
<dbReference type="EMBL" id="JAUHHV010000004">
    <property type="protein sequence ID" value="KAK1427429.1"/>
    <property type="molecule type" value="Genomic_DNA"/>
</dbReference>
<evidence type="ECO:0000313" key="2">
    <source>
        <dbReference type="EMBL" id="KAK1427429.1"/>
    </source>
</evidence>